<organism evidence="5 6">
    <name type="scientific">Exophiala oligosperma</name>
    <dbReference type="NCBI Taxonomy" id="215243"/>
    <lineage>
        <taxon>Eukaryota</taxon>
        <taxon>Fungi</taxon>
        <taxon>Dikarya</taxon>
        <taxon>Ascomycota</taxon>
        <taxon>Pezizomycotina</taxon>
        <taxon>Eurotiomycetes</taxon>
        <taxon>Chaetothyriomycetidae</taxon>
        <taxon>Chaetothyriales</taxon>
        <taxon>Herpotrichiellaceae</taxon>
        <taxon>Exophiala</taxon>
    </lineage>
</organism>
<dbReference type="Proteomes" id="UP000053342">
    <property type="component" value="Unassembled WGS sequence"/>
</dbReference>
<feature type="region of interest" description="Disordered" evidence="2">
    <location>
        <begin position="1"/>
        <end position="24"/>
    </location>
</feature>
<dbReference type="RefSeq" id="XP_016257194.1">
    <property type="nucleotide sequence ID" value="XM_016412469.1"/>
</dbReference>
<name>A0A0D2D118_9EURO</name>
<dbReference type="Pfam" id="PF24809">
    <property type="entry name" value="DUF7708"/>
    <property type="match status" value="1"/>
</dbReference>
<evidence type="ECO:0000259" key="3">
    <source>
        <dbReference type="Pfam" id="PF24809"/>
    </source>
</evidence>
<keyword evidence="6" id="KW-1185">Reference proteome</keyword>
<evidence type="ECO:0000256" key="1">
    <source>
        <dbReference type="ARBA" id="ARBA00022737"/>
    </source>
</evidence>
<evidence type="ECO:0000256" key="2">
    <source>
        <dbReference type="SAM" id="MobiDB-lite"/>
    </source>
</evidence>
<dbReference type="InterPro" id="IPR056884">
    <property type="entry name" value="NPHP3-like_N"/>
</dbReference>
<protein>
    <recommendedName>
        <fullName evidence="7">Fungal STAND N-terminal Goodbye domain-containing protein</fullName>
    </recommendedName>
</protein>
<feature type="compositionally biased region" description="Polar residues" evidence="2">
    <location>
        <begin position="1"/>
        <end position="18"/>
    </location>
</feature>
<dbReference type="AlphaFoldDB" id="A0A0D2D118"/>
<gene>
    <name evidence="5" type="ORF">PV06_10876</name>
</gene>
<reference evidence="5 6" key="1">
    <citation type="submission" date="2015-01" db="EMBL/GenBank/DDBJ databases">
        <title>The Genome Sequence of Exophiala oligosperma CBS72588.</title>
        <authorList>
            <consortium name="The Broad Institute Genomics Platform"/>
            <person name="Cuomo C."/>
            <person name="de Hoog S."/>
            <person name="Gorbushina A."/>
            <person name="Stielow B."/>
            <person name="Teixiera M."/>
            <person name="Abouelleil A."/>
            <person name="Chapman S.B."/>
            <person name="Priest M."/>
            <person name="Young S.K."/>
            <person name="Wortman J."/>
            <person name="Nusbaum C."/>
            <person name="Birren B."/>
        </authorList>
    </citation>
    <scope>NUCLEOTIDE SEQUENCE [LARGE SCALE GENOMIC DNA]</scope>
    <source>
        <strain evidence="5 6">CBS 72588</strain>
    </source>
</reference>
<feature type="domain" description="DUF7708" evidence="3">
    <location>
        <begin position="121"/>
        <end position="239"/>
    </location>
</feature>
<dbReference type="OrthoDB" id="61900at2759"/>
<dbReference type="HOGENOM" id="CLU_433470_0_0_1"/>
<sequence length="631" mass="71866">MSEALESTTQDVQTSQGRRYQPGTDDSVFEEAFRQCRRSNLKLAKILPPNDAALLRRIPDRPELKVINAEAVKSFIEDKAKESRQRNEWLRFKWLPKTVENLARFTFNIRDLVSPLTSLNPECAVLLGCLMVISKTIVLKQEKLEAVSDIFARLVQVTESLDLCNVSISSSPDKVRLQLAKVYIAILELVVIVTEYCAIGRTSKIVDALTANTKYDFKKGLQEVESAWGTLRFLMQAASGVLQIDTYDLLQNQAKKVDYVAAELSNMQSQIASLRLSIDTLQLDQRKMHMLQLRQHNRAVMHTLLPLYVTMNEEIQHWKGRQFRTSPKDHWEVNGVLEYLEAWSSLPHASILAIFGPTRGRDSWVTEFALDTIQAFQVQNELVTFVLCDRSRVKQYSPKTLIKILICQILEQRPTLVLEEPDLFTLHNCQSAVELDQLCNLLGRMISRIDRIAIIIDRIESCRQGQGNENDEIFHFLVETVEILGKGAKIIITSANPLPTAPPHNVPVSMCQISTQQISSSFSYRRHPKSLSLDVFSVNDRWLCLCWGWMKLFDRGKLDIMSWYGAVYEASNATIGSGVSLGFYESSLSYAEKLPQMTIKFAMRRKGGRFSPRWKPVLIQRYNRGSGAVLE</sequence>
<feature type="domain" description="Nephrocystin 3-like N-terminal" evidence="4">
    <location>
        <begin position="366"/>
        <end position="494"/>
    </location>
</feature>
<evidence type="ECO:0008006" key="7">
    <source>
        <dbReference type="Google" id="ProtNLM"/>
    </source>
</evidence>
<evidence type="ECO:0000259" key="4">
    <source>
        <dbReference type="Pfam" id="PF24883"/>
    </source>
</evidence>
<evidence type="ECO:0000313" key="5">
    <source>
        <dbReference type="EMBL" id="KIW36978.1"/>
    </source>
</evidence>
<keyword evidence="1" id="KW-0677">Repeat</keyword>
<evidence type="ECO:0000313" key="6">
    <source>
        <dbReference type="Proteomes" id="UP000053342"/>
    </source>
</evidence>
<dbReference type="VEuPathDB" id="FungiDB:PV06_10876"/>
<accession>A0A0D2D118</accession>
<dbReference type="GeneID" id="27362950"/>
<dbReference type="InterPro" id="IPR056125">
    <property type="entry name" value="DUF7708"/>
</dbReference>
<dbReference type="EMBL" id="KN847347">
    <property type="protein sequence ID" value="KIW36978.1"/>
    <property type="molecule type" value="Genomic_DNA"/>
</dbReference>
<proteinExistence type="predicted"/>
<dbReference type="Pfam" id="PF24883">
    <property type="entry name" value="NPHP3_N"/>
    <property type="match status" value="1"/>
</dbReference>